<dbReference type="InterPro" id="IPR001338">
    <property type="entry name" value="Class_I_Hydrophobin"/>
</dbReference>
<protein>
    <recommendedName>
        <fullName evidence="2">Hydrophobin</fullName>
    </recommendedName>
</protein>
<comment type="similarity">
    <text evidence="2">Belongs to the fungal hydrophobin family.</text>
</comment>
<comment type="subcellular location">
    <subcellularLocation>
        <location evidence="2">Secreted</location>
        <location evidence="2">Cell wall</location>
    </subcellularLocation>
</comment>
<dbReference type="Proteomes" id="UP001152087">
    <property type="component" value="Unassembled WGS sequence"/>
</dbReference>
<keyword evidence="1 2" id="KW-1015">Disulfide bond</keyword>
<dbReference type="GO" id="GO:0009277">
    <property type="term" value="C:fungal-type cell wall"/>
    <property type="evidence" value="ECO:0007669"/>
    <property type="project" value="InterPro"/>
</dbReference>
<evidence type="ECO:0000256" key="1">
    <source>
        <dbReference type="ARBA" id="ARBA00023157"/>
    </source>
</evidence>
<keyword evidence="2" id="KW-0134">Cell wall</keyword>
<reference evidence="3" key="1">
    <citation type="submission" date="2022-09" db="EMBL/GenBank/DDBJ databases">
        <title>Fusarium specimens isolated from Avocado Roots.</title>
        <authorList>
            <person name="Stajich J."/>
            <person name="Roper C."/>
            <person name="Heimlech-Rivalta G."/>
        </authorList>
    </citation>
    <scope>NUCLEOTIDE SEQUENCE</scope>
    <source>
        <strain evidence="3">A02</strain>
    </source>
</reference>
<dbReference type="Pfam" id="PF01185">
    <property type="entry name" value="Hydrophobin"/>
    <property type="match status" value="1"/>
</dbReference>
<comment type="caution">
    <text evidence="3">The sequence shown here is derived from an EMBL/GenBank/DDBJ whole genome shotgun (WGS) entry which is preliminary data.</text>
</comment>
<dbReference type="GO" id="GO:0005199">
    <property type="term" value="F:structural constituent of cell wall"/>
    <property type="evidence" value="ECO:0007669"/>
    <property type="project" value="InterPro"/>
</dbReference>
<keyword evidence="4" id="KW-1185">Reference proteome</keyword>
<proteinExistence type="inferred from homology"/>
<accession>A0A9W8USX3</accession>
<name>A0A9W8USX3_9HYPO</name>
<keyword evidence="2" id="KW-0964">Secreted</keyword>
<sequence>MHAIKTIALAFAAFAASAAAAPTKTTGSKSPTVQQAVAQCSGNNNGRNQISCCNSASKQAQKGASLVGNLVGNVEILGGNCSPLSIPVAVLGGAASVPITEFCNQNQQAACCSGDQNGLINVGVSCNPIII</sequence>
<evidence type="ECO:0000256" key="2">
    <source>
        <dbReference type="RuleBase" id="RU365009"/>
    </source>
</evidence>
<evidence type="ECO:0000313" key="3">
    <source>
        <dbReference type="EMBL" id="KAJ4176337.1"/>
    </source>
</evidence>
<dbReference type="EMBL" id="JAOQAV010000201">
    <property type="protein sequence ID" value="KAJ4176337.1"/>
    <property type="molecule type" value="Genomic_DNA"/>
</dbReference>
<evidence type="ECO:0000313" key="4">
    <source>
        <dbReference type="Proteomes" id="UP001152087"/>
    </source>
</evidence>
<feature type="signal peptide" evidence="2">
    <location>
        <begin position="1"/>
        <end position="20"/>
    </location>
</feature>
<organism evidence="3 4">
    <name type="scientific">Fusarium falciforme</name>
    <dbReference type="NCBI Taxonomy" id="195108"/>
    <lineage>
        <taxon>Eukaryota</taxon>
        <taxon>Fungi</taxon>
        <taxon>Dikarya</taxon>
        <taxon>Ascomycota</taxon>
        <taxon>Pezizomycotina</taxon>
        <taxon>Sordariomycetes</taxon>
        <taxon>Hypocreomycetidae</taxon>
        <taxon>Hypocreales</taxon>
        <taxon>Nectriaceae</taxon>
        <taxon>Fusarium</taxon>
        <taxon>Fusarium solani species complex</taxon>
    </lineage>
</organism>
<keyword evidence="2" id="KW-0732">Signal</keyword>
<dbReference type="SMART" id="SM00075">
    <property type="entry name" value="HYDRO"/>
    <property type="match status" value="1"/>
</dbReference>
<dbReference type="AlphaFoldDB" id="A0A9W8USX3"/>
<gene>
    <name evidence="3" type="ORF">NW755_014463</name>
</gene>
<feature type="chain" id="PRO_5041011658" description="Hydrophobin" evidence="2">
    <location>
        <begin position="21"/>
        <end position="131"/>
    </location>
</feature>
<dbReference type="OrthoDB" id="4225815at2759"/>